<dbReference type="VEuPathDB" id="CryptoDB:Cvel_1682"/>
<name>A0A0G4I1P8_9ALVE</name>
<sequence>MSVCLCLLPSFPSSLRIPTEQQPLSHNPSGNNCPIEACGRMTWGAGSRKCEMGTLIFGKGRHGFTPKGTPL</sequence>
<evidence type="ECO:0000313" key="1">
    <source>
        <dbReference type="EMBL" id="CEM50809.1"/>
    </source>
</evidence>
<dbReference type="EMBL" id="CDMZ01004756">
    <property type="protein sequence ID" value="CEM50809.1"/>
    <property type="molecule type" value="Genomic_DNA"/>
</dbReference>
<organism evidence="1">
    <name type="scientific">Chromera velia CCMP2878</name>
    <dbReference type="NCBI Taxonomy" id="1169474"/>
    <lineage>
        <taxon>Eukaryota</taxon>
        <taxon>Sar</taxon>
        <taxon>Alveolata</taxon>
        <taxon>Colpodellida</taxon>
        <taxon>Chromeraceae</taxon>
        <taxon>Chromera</taxon>
    </lineage>
</organism>
<dbReference type="AlphaFoldDB" id="A0A0G4I1P8"/>
<reference evidence="1" key="1">
    <citation type="submission" date="2014-11" db="EMBL/GenBank/DDBJ databases">
        <authorList>
            <person name="Otto D Thomas"/>
            <person name="Naeem Raeece"/>
        </authorList>
    </citation>
    <scope>NUCLEOTIDE SEQUENCE</scope>
</reference>
<protein>
    <submittedName>
        <fullName evidence="1">Uncharacterized protein</fullName>
    </submittedName>
</protein>
<proteinExistence type="predicted"/>
<accession>A0A0G4I1P8</accession>
<gene>
    <name evidence="1" type="ORF">Cvel_1682</name>
</gene>